<dbReference type="EMBL" id="PCRH01000041">
    <property type="protein sequence ID" value="PIP17084.1"/>
    <property type="molecule type" value="Genomic_DNA"/>
</dbReference>
<dbReference type="GO" id="GO:0003824">
    <property type="term" value="F:catalytic activity"/>
    <property type="evidence" value="ECO:0007669"/>
    <property type="project" value="InterPro"/>
</dbReference>
<evidence type="ECO:0000313" key="2">
    <source>
        <dbReference type="Proteomes" id="UP000231480"/>
    </source>
</evidence>
<dbReference type="AlphaFoldDB" id="A0A2G9YCY7"/>
<dbReference type="InterPro" id="IPR023170">
    <property type="entry name" value="HhH_base_excis_C"/>
</dbReference>
<sequence length="327" mass="39281">MALEMRTIKLNQKYSVALAPIPPFNFDATFHKPSHFPSSDCHWEKDKYLITMLWRGKYLGLKFGNKGTVSRPKVKLTICSQKLLDKKFIKNLIPEIEWRFNLQDDICEFCKRFRNDKILGPVLKKWKGTRPVAANSFYETLIIYFVLQNAVVRRSVQMLKNIFNRFGKKVKFDNKTLSSFWPPKTISKISERTLRDLKLGYRAKFIKRVSEQFVKGEIDEFKMRQMPTEELRKECLKIYGVGPASLQYILFEDFYRYDFIETIAPWEQKILSKLLYNKKLVSIEKIIKDADKRWGKWKNLALHYIWEDIFWQRRHKKIDWLEKEIRL</sequence>
<dbReference type="GO" id="GO:0006281">
    <property type="term" value="P:DNA repair"/>
    <property type="evidence" value="ECO:0007669"/>
    <property type="project" value="InterPro"/>
</dbReference>
<proteinExistence type="predicted"/>
<dbReference type="SUPFAM" id="SSF48150">
    <property type="entry name" value="DNA-glycosylase"/>
    <property type="match status" value="1"/>
</dbReference>
<evidence type="ECO:0000313" key="1">
    <source>
        <dbReference type="EMBL" id="PIP17084.1"/>
    </source>
</evidence>
<reference evidence="1 2" key="1">
    <citation type="submission" date="2017-09" db="EMBL/GenBank/DDBJ databases">
        <title>Depth-based differentiation of microbial function through sediment-hosted aquifers and enrichment of novel symbionts in the deep terrestrial subsurface.</title>
        <authorList>
            <person name="Probst A.J."/>
            <person name="Ladd B."/>
            <person name="Jarett J.K."/>
            <person name="Geller-Mcgrath D.E."/>
            <person name="Sieber C.M."/>
            <person name="Emerson J.B."/>
            <person name="Anantharaman K."/>
            <person name="Thomas B.C."/>
            <person name="Malmstrom R."/>
            <person name="Stieglmeier M."/>
            <person name="Klingl A."/>
            <person name="Woyke T."/>
            <person name="Ryan C.M."/>
            <person name="Banfield J.F."/>
        </authorList>
    </citation>
    <scope>NUCLEOTIDE SEQUENCE [LARGE SCALE GENOMIC DNA]</scope>
    <source>
        <strain evidence="1">CG23_combo_of_CG06-09_8_20_14_all_37_13</strain>
    </source>
</reference>
<gene>
    <name evidence="1" type="ORF">COX44_01850</name>
</gene>
<protein>
    <submittedName>
        <fullName evidence="1">Uncharacterized protein</fullName>
    </submittedName>
</protein>
<dbReference type="InterPro" id="IPR011257">
    <property type="entry name" value="DNA_glycosylase"/>
</dbReference>
<dbReference type="PANTHER" id="PTHR10242">
    <property type="entry name" value="8-OXOGUANINE DNA GLYCOSYLASE"/>
    <property type="match status" value="1"/>
</dbReference>
<dbReference type="PANTHER" id="PTHR10242:SF2">
    <property type="entry name" value="N-GLYCOSYLASE_DNA LYASE"/>
    <property type="match status" value="1"/>
</dbReference>
<dbReference type="Gene3D" id="1.10.340.30">
    <property type="entry name" value="Hypothetical protein, domain 2"/>
    <property type="match status" value="1"/>
</dbReference>
<comment type="caution">
    <text evidence="1">The sequence shown here is derived from an EMBL/GenBank/DDBJ whole genome shotgun (WGS) entry which is preliminary data.</text>
</comment>
<organism evidence="1 2">
    <name type="scientific">Candidatus Portnoybacteria bacterium CG23_combo_of_CG06-09_8_20_14_all_37_13</name>
    <dbReference type="NCBI Taxonomy" id="1974819"/>
    <lineage>
        <taxon>Bacteria</taxon>
        <taxon>Candidatus Portnoyibacteriota</taxon>
    </lineage>
</organism>
<dbReference type="Proteomes" id="UP000231480">
    <property type="component" value="Unassembled WGS sequence"/>
</dbReference>
<accession>A0A2G9YCY7</accession>
<dbReference type="InterPro" id="IPR052054">
    <property type="entry name" value="Oxidative_DNA_repair_enzyme"/>
</dbReference>
<dbReference type="Gene3D" id="1.10.1670.10">
    <property type="entry name" value="Helix-hairpin-Helix base-excision DNA repair enzymes (C-terminal)"/>
    <property type="match status" value="1"/>
</dbReference>
<name>A0A2G9YCY7_9BACT</name>